<dbReference type="HOGENOM" id="CLU_029499_2_0_2"/>
<protein>
    <submittedName>
        <fullName evidence="2">Nucleotidyl transferase</fullName>
    </submittedName>
</protein>
<dbReference type="AlphaFoldDB" id="E0SR76"/>
<reference evidence="2 3" key="1">
    <citation type="journal article" date="2010" name="Stand. Genomic Sci.">
        <title>Complete genome sequence of Ignisphaera aggregans type strain (AQ1.S1).</title>
        <authorList>
            <person name="Goker M."/>
            <person name="Held B."/>
            <person name="Lapidus A."/>
            <person name="Nolan M."/>
            <person name="Spring S."/>
            <person name="Yasawong M."/>
            <person name="Lucas S."/>
            <person name="Glavina Del Rio T."/>
            <person name="Tice H."/>
            <person name="Cheng J.F."/>
            <person name="Goodwin L."/>
            <person name="Tapia R."/>
            <person name="Pitluck S."/>
            <person name="Liolios K."/>
            <person name="Ivanova N."/>
            <person name="Mavromatis K."/>
            <person name="Mikhailova N."/>
            <person name="Pati A."/>
            <person name="Chen A."/>
            <person name="Palaniappan K."/>
            <person name="Brambilla E."/>
            <person name="Land M."/>
            <person name="Hauser L."/>
            <person name="Chang Y.J."/>
            <person name="Jeffries C.D."/>
            <person name="Brettin T."/>
            <person name="Detter J.C."/>
            <person name="Han C."/>
            <person name="Rohde M."/>
            <person name="Sikorski J."/>
            <person name="Woyke T."/>
            <person name="Bristow J."/>
            <person name="Eisen J.A."/>
            <person name="Markowitz V."/>
            <person name="Hugenholtz P."/>
            <person name="Kyrpides N.C."/>
            <person name="Klenk H.P."/>
        </authorList>
    </citation>
    <scope>NUCLEOTIDE SEQUENCE [LARGE SCALE GENOMIC DNA]</scope>
    <source>
        <strain evidence="3">DSM 17230 / JCM 13409 / AQ1.S1</strain>
    </source>
</reference>
<dbReference type="Pfam" id="PF00483">
    <property type="entry name" value="NTP_transferase"/>
    <property type="match status" value="1"/>
</dbReference>
<name>E0SR76_IGNAA</name>
<evidence type="ECO:0000259" key="1">
    <source>
        <dbReference type="Pfam" id="PF00483"/>
    </source>
</evidence>
<dbReference type="Proteomes" id="UP000001304">
    <property type="component" value="Chromosome"/>
</dbReference>
<dbReference type="STRING" id="583356.Igag_0384"/>
<dbReference type="InterPro" id="IPR029044">
    <property type="entry name" value="Nucleotide-diphossugar_trans"/>
</dbReference>
<evidence type="ECO:0000313" key="2">
    <source>
        <dbReference type="EMBL" id="ADM27225.1"/>
    </source>
</evidence>
<dbReference type="KEGG" id="iag:Igag_0384"/>
<gene>
    <name evidence="2" type="ordered locus">Igag_0384</name>
</gene>
<dbReference type="InterPro" id="IPR050486">
    <property type="entry name" value="Mannose-1P_guanyltransferase"/>
</dbReference>
<dbReference type="Gene3D" id="3.90.550.10">
    <property type="entry name" value="Spore Coat Polysaccharide Biosynthesis Protein SpsA, Chain A"/>
    <property type="match status" value="1"/>
</dbReference>
<feature type="domain" description="Nucleotidyl transferase" evidence="1">
    <location>
        <begin position="8"/>
        <end position="238"/>
    </location>
</feature>
<organism evidence="2 3">
    <name type="scientific">Ignisphaera aggregans (strain DSM 17230 / JCM 13409 / AQ1.S1)</name>
    <dbReference type="NCBI Taxonomy" id="583356"/>
    <lineage>
        <taxon>Archaea</taxon>
        <taxon>Thermoproteota</taxon>
        <taxon>Thermoprotei</taxon>
        <taxon>Desulfurococcales</taxon>
        <taxon>Desulfurococcaceae</taxon>
        <taxon>Ignisphaera</taxon>
    </lineage>
</organism>
<dbReference type="SUPFAM" id="SSF53448">
    <property type="entry name" value="Nucleotide-diphospho-sugar transferases"/>
    <property type="match status" value="1"/>
</dbReference>
<dbReference type="EMBL" id="CP002098">
    <property type="protein sequence ID" value="ADM27225.1"/>
    <property type="molecule type" value="Genomic_DNA"/>
</dbReference>
<proteinExistence type="predicted"/>
<dbReference type="CDD" id="cd04181">
    <property type="entry name" value="NTP_transferase"/>
    <property type="match status" value="1"/>
</dbReference>
<keyword evidence="2" id="KW-0808">Transferase</keyword>
<dbReference type="InterPro" id="IPR005835">
    <property type="entry name" value="NTP_transferase_dom"/>
</dbReference>
<dbReference type="GO" id="GO:0016740">
    <property type="term" value="F:transferase activity"/>
    <property type="evidence" value="ECO:0007669"/>
    <property type="project" value="UniProtKB-KW"/>
</dbReference>
<sequence length="248" mass="28533">MDSDRVIGVILAGGEGSRFRPYTDMIPKPMIPIGIEEKPILEHIVCWLKRFNINRFVFLVGYKWKQIRNYFGNGERFGVSIRYSVDSDEYRGTGGALLNAYKKNMFDTDILLIWYGDIIAQLDVKDLIKKHIESNSDAVIALADRYQVPVGVAEVVADRVTNIVEKPWLNIYVSIAILTLDPKVLSNVEEYLGKSFDIMGDLIPWMLKRNYKVSAYIYRGPWYDIGSFERYKKIDCDLIKGFLEGCSY</sequence>
<evidence type="ECO:0000313" key="3">
    <source>
        <dbReference type="Proteomes" id="UP000001304"/>
    </source>
</evidence>
<dbReference type="BioCyc" id="IAGG583356:GHAH-389-MONOMER"/>
<dbReference type="PANTHER" id="PTHR22572">
    <property type="entry name" value="SUGAR-1-PHOSPHATE GUANYL TRANSFERASE"/>
    <property type="match status" value="1"/>
</dbReference>
<accession>E0SR76</accession>
<keyword evidence="3" id="KW-1185">Reference proteome</keyword>